<sequence length="106" mass="12503">MMWYSNVPCEPKYIQISHNALKAFCDNCSTKDYHFEDFRTLIYDHHCQPATKDGMFVIEQFFHGKVLQIVADYLKAMGYIIKDDYLDLEGECIVDGYDGVLMNWTW</sequence>
<evidence type="ECO:0000313" key="1">
    <source>
        <dbReference type="EMBL" id="AIT14027.1"/>
    </source>
</evidence>
<protein>
    <submittedName>
        <fullName evidence="1">Uncharacterized protein</fullName>
    </submittedName>
</protein>
<dbReference type="OrthoDB" id="27260at10239"/>
<dbReference type="GeneID" id="22111176"/>
<reference evidence="1 2" key="1">
    <citation type="submission" date="2014-09" db="EMBL/GenBank/DDBJ databases">
        <authorList>
            <person name="Lapin J.S."/>
            <person name="Pope W.H."/>
            <person name="Hua J."/>
            <person name="Ford M.E."/>
            <person name="Conway J.F."/>
            <person name="Hatfull G.F."/>
            <person name="Hendrix R.W."/>
        </authorList>
    </citation>
    <scope>NUCLEOTIDE SEQUENCE [LARGE SCALE GENOMIC DNA]</scope>
</reference>
<gene>
    <name evidence="1" type="primary">136</name>
    <name evidence="1" type="ORF">PBI_121Q_136</name>
</gene>
<evidence type="ECO:0000313" key="2">
    <source>
        <dbReference type="Proteomes" id="UP000029889"/>
    </source>
</evidence>
<keyword evidence="2" id="KW-1185">Reference proteome</keyword>
<dbReference type="Proteomes" id="UP000029889">
    <property type="component" value="Segment"/>
</dbReference>
<dbReference type="KEGG" id="vg:22111176"/>
<name>A0A097EX56_9CAUD</name>
<organism evidence="1 2">
    <name type="scientific">Escherichia phage 121Q</name>
    <dbReference type="NCBI Taxonomy" id="1555202"/>
    <lineage>
        <taxon>Viruses</taxon>
        <taxon>Duplodnaviria</taxon>
        <taxon>Heunggongvirae</taxon>
        <taxon>Uroviricota</taxon>
        <taxon>Caudoviricetes</taxon>
        <taxon>Asteriusvirus</taxon>
        <taxon>Asteriusvirus av121Q</taxon>
    </lineage>
</organism>
<dbReference type="EMBL" id="KM507819">
    <property type="protein sequence ID" value="AIT14027.1"/>
    <property type="molecule type" value="Genomic_DNA"/>
</dbReference>
<dbReference type="RefSeq" id="YP_009101724.1">
    <property type="nucleotide sequence ID" value="NC_025447.1"/>
</dbReference>
<accession>A0A097EX56</accession>
<proteinExistence type="predicted"/>